<organism evidence="2 3">
    <name type="scientific">Alloacidobacterium dinghuense</name>
    <dbReference type="NCBI Taxonomy" id="2763107"/>
    <lineage>
        <taxon>Bacteria</taxon>
        <taxon>Pseudomonadati</taxon>
        <taxon>Acidobacteriota</taxon>
        <taxon>Terriglobia</taxon>
        <taxon>Terriglobales</taxon>
        <taxon>Acidobacteriaceae</taxon>
        <taxon>Alloacidobacterium</taxon>
    </lineage>
</organism>
<protein>
    <submittedName>
        <fullName evidence="2">Uncharacterized protein</fullName>
    </submittedName>
</protein>
<proteinExistence type="predicted"/>
<accession>A0A7G8BMT1</accession>
<dbReference type="Proteomes" id="UP000515312">
    <property type="component" value="Chromosome"/>
</dbReference>
<dbReference type="AlphaFoldDB" id="A0A7G8BMT1"/>
<evidence type="ECO:0000313" key="3">
    <source>
        <dbReference type="Proteomes" id="UP000515312"/>
    </source>
</evidence>
<dbReference type="KEGG" id="adin:H7849_08050"/>
<dbReference type="RefSeq" id="WP_186745547.1">
    <property type="nucleotide sequence ID" value="NZ_CP060394.1"/>
</dbReference>
<gene>
    <name evidence="2" type="ORF">H7849_08050</name>
</gene>
<evidence type="ECO:0000313" key="2">
    <source>
        <dbReference type="EMBL" id="QNI33851.1"/>
    </source>
</evidence>
<sequence length="56" mass="6265">MRLLYVVFVLSILALISTAIAVARHIRRHEAELKTGGEKHPEIVEEPQPVSKSDSE</sequence>
<name>A0A7G8BMT1_9BACT</name>
<evidence type="ECO:0000256" key="1">
    <source>
        <dbReference type="SAM" id="MobiDB-lite"/>
    </source>
</evidence>
<feature type="region of interest" description="Disordered" evidence="1">
    <location>
        <begin position="33"/>
        <end position="56"/>
    </location>
</feature>
<feature type="compositionally biased region" description="Basic and acidic residues" evidence="1">
    <location>
        <begin position="33"/>
        <end position="43"/>
    </location>
</feature>
<reference evidence="2 3" key="1">
    <citation type="submission" date="2020-08" db="EMBL/GenBank/DDBJ databases">
        <title>Edaphobacter telluris sp. nov. and Acidobacterium dinghuensis sp. nov., two acidobacteria isolated from forest soil.</title>
        <authorList>
            <person name="Fu J."/>
            <person name="Qiu L."/>
        </authorList>
    </citation>
    <scope>NUCLEOTIDE SEQUENCE [LARGE SCALE GENOMIC DNA]</scope>
    <source>
        <strain evidence="2">4Y35</strain>
    </source>
</reference>
<dbReference type="EMBL" id="CP060394">
    <property type="protein sequence ID" value="QNI33851.1"/>
    <property type="molecule type" value="Genomic_DNA"/>
</dbReference>
<keyword evidence="3" id="KW-1185">Reference proteome</keyword>